<proteinExistence type="predicted"/>
<comment type="catalytic activity">
    <reaction evidence="1">
        <text>ATP + protein L-histidine = ADP + protein N-phospho-L-histidine.</text>
        <dbReference type="EC" id="2.7.13.3"/>
    </reaction>
</comment>
<evidence type="ECO:0000256" key="6">
    <source>
        <dbReference type="ARBA" id="ARBA00023012"/>
    </source>
</evidence>
<dbReference type="PANTHER" id="PTHR43711">
    <property type="entry name" value="TWO-COMPONENT HISTIDINE KINASE"/>
    <property type="match status" value="1"/>
</dbReference>
<evidence type="ECO:0000256" key="8">
    <source>
        <dbReference type="SAM" id="Phobius"/>
    </source>
</evidence>
<dbReference type="Gene3D" id="1.25.40.10">
    <property type="entry name" value="Tetratricopeptide repeat domain"/>
    <property type="match status" value="1"/>
</dbReference>
<dbReference type="SUPFAM" id="SSF47384">
    <property type="entry name" value="Homodimeric domain of signal transducing histidine kinase"/>
    <property type="match status" value="1"/>
</dbReference>
<evidence type="ECO:0000256" key="1">
    <source>
        <dbReference type="ARBA" id="ARBA00000085"/>
    </source>
</evidence>
<dbReference type="InterPro" id="IPR019734">
    <property type="entry name" value="TPR_rpt"/>
</dbReference>
<dbReference type="InterPro" id="IPR036890">
    <property type="entry name" value="HATPase_C_sf"/>
</dbReference>
<dbReference type="PROSITE" id="PS50005">
    <property type="entry name" value="TPR"/>
    <property type="match status" value="1"/>
</dbReference>
<gene>
    <name evidence="11" type="ORF">JIV24_16530</name>
</gene>
<dbReference type="GO" id="GO:0016301">
    <property type="term" value="F:kinase activity"/>
    <property type="evidence" value="ECO:0007669"/>
    <property type="project" value="UniProtKB-KW"/>
</dbReference>
<name>A0ABS1HND4_9BACT</name>
<feature type="transmembrane region" description="Helical" evidence="8">
    <location>
        <begin position="384"/>
        <end position="404"/>
    </location>
</feature>
<dbReference type="InterPro" id="IPR036097">
    <property type="entry name" value="HisK_dim/P_sf"/>
</dbReference>
<dbReference type="InterPro" id="IPR011990">
    <property type="entry name" value="TPR-like_helical_dom_sf"/>
</dbReference>
<dbReference type="InterPro" id="IPR003594">
    <property type="entry name" value="HATPase_dom"/>
</dbReference>
<dbReference type="PROSITE" id="PS50109">
    <property type="entry name" value="HIS_KIN"/>
    <property type="match status" value="1"/>
</dbReference>
<organism evidence="11 12">
    <name type="scientific">Carboxylicivirga marina</name>
    <dbReference type="NCBI Taxonomy" id="2800988"/>
    <lineage>
        <taxon>Bacteria</taxon>
        <taxon>Pseudomonadati</taxon>
        <taxon>Bacteroidota</taxon>
        <taxon>Bacteroidia</taxon>
        <taxon>Marinilabiliales</taxon>
        <taxon>Marinilabiliaceae</taxon>
        <taxon>Carboxylicivirga</taxon>
    </lineage>
</organism>
<dbReference type="Pfam" id="PF13424">
    <property type="entry name" value="TPR_12"/>
    <property type="match status" value="1"/>
</dbReference>
<evidence type="ECO:0000313" key="12">
    <source>
        <dbReference type="Proteomes" id="UP000605676"/>
    </source>
</evidence>
<keyword evidence="3" id="KW-0597">Phosphoprotein</keyword>
<dbReference type="PANTHER" id="PTHR43711:SF1">
    <property type="entry name" value="HISTIDINE KINASE 1"/>
    <property type="match status" value="1"/>
</dbReference>
<keyword evidence="7" id="KW-0802">TPR repeat</keyword>
<evidence type="ECO:0000256" key="5">
    <source>
        <dbReference type="ARBA" id="ARBA00022777"/>
    </source>
</evidence>
<keyword evidence="8" id="KW-0472">Membrane</keyword>
<dbReference type="InterPro" id="IPR003661">
    <property type="entry name" value="HisK_dim/P_dom"/>
</dbReference>
<dbReference type="SMART" id="SM00387">
    <property type="entry name" value="HATPase_c"/>
    <property type="match status" value="1"/>
</dbReference>
<keyword evidence="12" id="KW-1185">Reference proteome</keyword>
<feature type="chain" id="PRO_5046658858" description="histidine kinase" evidence="9">
    <location>
        <begin position="21"/>
        <end position="678"/>
    </location>
</feature>
<evidence type="ECO:0000259" key="10">
    <source>
        <dbReference type="PROSITE" id="PS50109"/>
    </source>
</evidence>
<keyword evidence="5 11" id="KW-0418">Kinase</keyword>
<evidence type="ECO:0000256" key="7">
    <source>
        <dbReference type="PROSITE-ProRule" id="PRU00339"/>
    </source>
</evidence>
<dbReference type="PRINTS" id="PR00344">
    <property type="entry name" value="BCTRLSENSOR"/>
</dbReference>
<feature type="signal peptide" evidence="9">
    <location>
        <begin position="1"/>
        <end position="20"/>
    </location>
</feature>
<keyword evidence="4" id="KW-0808">Transferase</keyword>
<keyword evidence="8" id="KW-1133">Transmembrane helix</keyword>
<keyword evidence="9" id="KW-0732">Signal</keyword>
<dbReference type="SMART" id="SM00028">
    <property type="entry name" value="TPR"/>
    <property type="match status" value="3"/>
</dbReference>
<accession>A0ABS1HND4</accession>
<feature type="domain" description="Histidine kinase" evidence="10">
    <location>
        <begin position="446"/>
        <end position="663"/>
    </location>
</feature>
<dbReference type="RefSeq" id="WP_200466176.1">
    <property type="nucleotide sequence ID" value="NZ_JAENRR010000047.1"/>
</dbReference>
<evidence type="ECO:0000256" key="9">
    <source>
        <dbReference type="SAM" id="SignalP"/>
    </source>
</evidence>
<dbReference type="SUPFAM" id="SSF55874">
    <property type="entry name" value="ATPase domain of HSP90 chaperone/DNA topoisomerase II/histidine kinase"/>
    <property type="match status" value="1"/>
</dbReference>
<dbReference type="SMART" id="SM00388">
    <property type="entry name" value="HisKA"/>
    <property type="match status" value="1"/>
</dbReference>
<comment type="caution">
    <text evidence="11">The sequence shown here is derived from an EMBL/GenBank/DDBJ whole genome shotgun (WGS) entry which is preliminary data.</text>
</comment>
<dbReference type="SUPFAM" id="SSF81901">
    <property type="entry name" value="HCP-like"/>
    <property type="match status" value="1"/>
</dbReference>
<dbReference type="InterPro" id="IPR005467">
    <property type="entry name" value="His_kinase_dom"/>
</dbReference>
<dbReference type="InterPro" id="IPR050736">
    <property type="entry name" value="Sensor_HK_Regulatory"/>
</dbReference>
<dbReference type="Gene3D" id="1.10.287.130">
    <property type="match status" value="1"/>
</dbReference>
<dbReference type="Pfam" id="PF02518">
    <property type="entry name" value="HATPase_c"/>
    <property type="match status" value="1"/>
</dbReference>
<keyword evidence="6" id="KW-0902">Two-component regulatory system</keyword>
<dbReference type="InterPro" id="IPR004358">
    <property type="entry name" value="Sig_transdc_His_kin-like_C"/>
</dbReference>
<dbReference type="EC" id="2.7.13.3" evidence="2"/>
<evidence type="ECO:0000256" key="3">
    <source>
        <dbReference type="ARBA" id="ARBA00022553"/>
    </source>
</evidence>
<feature type="repeat" description="TPR" evidence="7">
    <location>
        <begin position="148"/>
        <end position="181"/>
    </location>
</feature>
<evidence type="ECO:0000256" key="2">
    <source>
        <dbReference type="ARBA" id="ARBA00012438"/>
    </source>
</evidence>
<dbReference type="Pfam" id="PF13374">
    <property type="entry name" value="TPR_10"/>
    <property type="match status" value="1"/>
</dbReference>
<evidence type="ECO:0000256" key="4">
    <source>
        <dbReference type="ARBA" id="ARBA00022679"/>
    </source>
</evidence>
<dbReference type="EMBL" id="JAENRR010000047">
    <property type="protein sequence ID" value="MBK3518955.1"/>
    <property type="molecule type" value="Genomic_DNA"/>
</dbReference>
<reference evidence="11 12" key="1">
    <citation type="submission" date="2021-01" db="EMBL/GenBank/DDBJ databases">
        <title>Carboxyliciviraga sp.nov., isolated from coastal sediments.</title>
        <authorList>
            <person name="Lu D."/>
            <person name="Zhang T."/>
        </authorList>
    </citation>
    <scope>NUCLEOTIDE SEQUENCE [LARGE SCALE GENOMIC DNA]</scope>
    <source>
        <strain evidence="11 12">N1Y132</strain>
    </source>
</reference>
<protein>
    <recommendedName>
        <fullName evidence="2">histidine kinase</fullName>
        <ecNumber evidence="2">2.7.13.3</ecNumber>
    </recommendedName>
</protein>
<evidence type="ECO:0000313" key="11">
    <source>
        <dbReference type="EMBL" id="MBK3518955.1"/>
    </source>
</evidence>
<keyword evidence="8" id="KW-0812">Transmembrane</keyword>
<dbReference type="Proteomes" id="UP000605676">
    <property type="component" value="Unassembled WGS sequence"/>
</dbReference>
<dbReference type="Gene3D" id="3.30.565.10">
    <property type="entry name" value="Histidine kinase-like ATPase, C-terminal domain"/>
    <property type="match status" value="1"/>
</dbReference>
<sequence length="678" mass="78061">MRFKYLLLLLSIFNVFSLTATEQDSLSDVYLTAKSESIEFLTQHSNNKDYRDVFNHVQLQTSSLSSVQQSAFYIQYCKKYIKHSVLVDSLLNVSEYNLRTQGCERGLGEALFYMGIRATNEQDVDRLHSAFNEAATCFKNTGYAIGEVYALARVANFYSKTDNYKMAEKYYQEVLEMGEHSDDLNIKEMVYLNVANFYNEQIKIDEALRYYNMLEESIKESGNTKRLKPLYNNLGVIYYFQKDWNNAKKYLNKSLAIKVQEKDSLGMFGSYQNLFRISLKNKQLQDANRYYTILNDLNAQINVPTEQQLAFKFNVTDYHILNGNKEKALKTFHSYASKKDSVSNAVFSKKLLGLEESLEIERRDKEISLLQQKDELQQAEVKNLQVVIGFIIVFIIVLLINGYYMKRQWMKLLRADEQLKVKQGEIISVNKRLELSNKSKDRILSVIGHDLRGPVGGLKELVELYLELPELEPNDVVNLLNAARESSSSAYYLLENLLTWANSQRGDISFKPQTTPIYPVVKRSIDLLDQSINNKNIEFDIDIETNLSIRVDINMFRTILRNLVSNAIKHSPDKGLITVQATMRNADVHFVVSDEGLGMTAEETKHIFEKKETYYIGSEVSKKGTGLGLILCKEFVERHNGSIWVDSQKGIGTKVCFTIPKELFRLHEEAELQTEMVD</sequence>